<evidence type="ECO:0000313" key="2">
    <source>
        <dbReference type="Proteomes" id="UP000007575"/>
    </source>
</evidence>
<accession>H8H3M5</accession>
<sequence length="178" mass="19035">MASYLEWNAALADHVTGQLPQGSRVCLHVDADVLGTLGRRHWPTGETICWQDVFLQALREQLVDCGRVRLGALGYRDAAGRPLGVAFLGVLVLAAASASHGPRAPQRAAYLTRVCGFLGVPRNAAGRPPGFPAGAELPLWEDWNAYLHGLGLQPTASGGHGSHRFTTFPFSQLSGTRL</sequence>
<evidence type="ECO:0000313" key="1">
    <source>
        <dbReference type="EMBL" id="AFD28122.1"/>
    </source>
</evidence>
<reference evidence="1 2" key="1">
    <citation type="journal article" date="2012" name="PLoS ONE">
        <title>Genome sequence and transcriptome analysis of the radioresistant bacterium Deinococcus gobiensis: insights into the extreme environmental adaptations.</title>
        <authorList>
            <person name="Yuan M."/>
            <person name="Chen M."/>
            <person name="Zhang W."/>
            <person name="Lu W."/>
            <person name="Wang J."/>
            <person name="Yang M."/>
            <person name="Zhao P."/>
            <person name="Tang R."/>
            <person name="Li X."/>
            <person name="Hao Y."/>
            <person name="Zhou Z."/>
            <person name="Zhan Y."/>
            <person name="Yu H."/>
            <person name="Teng C."/>
            <person name="Yan Y."/>
            <person name="Ping S."/>
            <person name="Wang Y."/>
            <person name="Lin M."/>
        </authorList>
    </citation>
    <scope>NUCLEOTIDE SEQUENCE [LARGE SCALE GENOMIC DNA]</scope>
    <source>
        <strain evidence="2">DSM 21396 / JCM 16679 / CGMCC 1.7299 / I-0</strain>
        <plasmid evidence="1">P4</plasmid>
    </source>
</reference>
<organism evidence="1 2">
    <name type="scientific">Deinococcus gobiensis (strain DSM 21396 / JCM 16679 / CGMCC 1.7299 / I-0)</name>
    <dbReference type="NCBI Taxonomy" id="745776"/>
    <lineage>
        <taxon>Bacteria</taxon>
        <taxon>Thermotogati</taxon>
        <taxon>Deinococcota</taxon>
        <taxon>Deinococci</taxon>
        <taxon>Deinococcales</taxon>
        <taxon>Deinococcaceae</taxon>
        <taxon>Deinococcus</taxon>
    </lineage>
</organism>
<keyword evidence="1" id="KW-0614">Plasmid</keyword>
<proteinExistence type="predicted"/>
<name>H8H3M5_DEIGI</name>
<dbReference type="EMBL" id="CP002195">
    <property type="protein sequence ID" value="AFD28122.1"/>
    <property type="molecule type" value="Genomic_DNA"/>
</dbReference>
<dbReference type="OrthoDB" id="570815at2"/>
<geneLocation type="plasmid" evidence="1 2">
    <name>P4</name>
</geneLocation>
<dbReference type="AlphaFoldDB" id="H8H3M5"/>
<protein>
    <submittedName>
        <fullName evidence="1">Uncharacterized protein</fullName>
    </submittedName>
</protein>
<dbReference type="KEGG" id="dgo:DGo_PD0048"/>
<dbReference type="RefSeq" id="WP_014686932.1">
    <property type="nucleotide sequence ID" value="NC_017792.1"/>
</dbReference>
<dbReference type="HOGENOM" id="CLU_1508238_0_0_0"/>
<keyword evidence="2" id="KW-1185">Reference proteome</keyword>
<gene>
    <name evidence="1" type="ordered locus">DGo_PD0048</name>
</gene>
<dbReference type="Proteomes" id="UP000007575">
    <property type="component" value="Plasmid P4"/>
</dbReference>